<evidence type="ECO:0000313" key="14">
    <source>
        <dbReference type="Proteomes" id="UP000541249"/>
    </source>
</evidence>
<dbReference type="Proteomes" id="UP000541249">
    <property type="component" value="Unassembled WGS sequence"/>
</dbReference>
<reference evidence="13 14" key="1">
    <citation type="submission" date="2019-09" db="EMBL/GenBank/DDBJ databases">
        <title>Bird 10,000 Genomes (B10K) Project - Family phase.</title>
        <authorList>
            <person name="Zhang G."/>
        </authorList>
    </citation>
    <scope>NUCLEOTIDE SEQUENCE [LARGE SCALE GENOMIC DNA]</scope>
    <source>
        <strain evidence="13">B10K-DU-002-51</strain>
        <tissue evidence="13">Muscle</tissue>
    </source>
</reference>
<dbReference type="GO" id="GO:0097504">
    <property type="term" value="C:Gemini of Cajal bodies"/>
    <property type="evidence" value="ECO:0007669"/>
    <property type="project" value="UniProtKB-SubCell"/>
</dbReference>
<dbReference type="CDD" id="cd22851">
    <property type="entry name" value="SMN_N"/>
    <property type="match status" value="1"/>
</dbReference>
<dbReference type="GO" id="GO:0003723">
    <property type="term" value="F:RNA binding"/>
    <property type="evidence" value="ECO:0007669"/>
    <property type="project" value="InterPro"/>
</dbReference>
<keyword evidence="7" id="KW-0507">mRNA processing</keyword>
<evidence type="ECO:0000256" key="9">
    <source>
        <dbReference type="ARBA" id="ARBA00023242"/>
    </source>
</evidence>
<dbReference type="SMART" id="SM00333">
    <property type="entry name" value="TUDOR"/>
    <property type="match status" value="1"/>
</dbReference>
<feature type="compositionally biased region" description="Polar residues" evidence="11">
    <location>
        <begin position="28"/>
        <end position="43"/>
    </location>
</feature>
<evidence type="ECO:0000259" key="12">
    <source>
        <dbReference type="PROSITE" id="PS50304"/>
    </source>
</evidence>
<protein>
    <submittedName>
        <fullName evidence="13">SMN protein</fullName>
    </submittedName>
</protein>
<dbReference type="InterPro" id="IPR010304">
    <property type="entry name" value="SMN_Tudor"/>
</dbReference>
<comment type="caution">
    <text evidence="13">The sequence shown here is derived from an EMBL/GenBank/DDBJ whole genome shotgun (WGS) entry which is preliminary data.</text>
</comment>
<dbReference type="Gene3D" id="3.40.190.10">
    <property type="entry name" value="Periplasmic binding protein-like II"/>
    <property type="match status" value="1"/>
</dbReference>
<feature type="region of interest" description="Disordered" evidence="11">
    <location>
        <begin position="27"/>
        <end position="63"/>
    </location>
</feature>
<dbReference type="Gene3D" id="2.30.30.140">
    <property type="match status" value="1"/>
</dbReference>
<feature type="non-terminal residue" evidence="13">
    <location>
        <position position="1"/>
    </location>
</feature>
<keyword evidence="8" id="KW-0508">mRNA splicing</keyword>
<dbReference type="GO" id="GO:0015030">
    <property type="term" value="C:Cajal body"/>
    <property type="evidence" value="ECO:0007669"/>
    <property type="project" value="UniProtKB-SubCell"/>
</dbReference>
<evidence type="ECO:0000256" key="6">
    <source>
        <dbReference type="ARBA" id="ARBA00022490"/>
    </source>
</evidence>
<evidence type="ECO:0000256" key="4">
    <source>
        <dbReference type="ARBA" id="ARBA00004484"/>
    </source>
</evidence>
<dbReference type="EMBL" id="VZZY01024573">
    <property type="protein sequence ID" value="NXW65961.1"/>
    <property type="molecule type" value="Genomic_DNA"/>
</dbReference>
<dbReference type="InterPro" id="IPR047298">
    <property type="entry name" value="Tudor_SMN_eumet"/>
</dbReference>
<dbReference type="PANTHER" id="PTHR39267:SF1">
    <property type="entry name" value="SURVIVAL MOTOR NEURON PROTEIN"/>
    <property type="match status" value="1"/>
</dbReference>
<gene>
    <name evidence="13" type="primary">Smn1</name>
    <name evidence="13" type="ORF">EURGUL_R08505</name>
</gene>
<dbReference type="GO" id="GO:0006397">
    <property type="term" value="P:mRNA processing"/>
    <property type="evidence" value="ECO:0007669"/>
    <property type="project" value="UniProtKB-KW"/>
</dbReference>
<keyword evidence="6" id="KW-0963">Cytoplasm</keyword>
<dbReference type="Pfam" id="PF20636">
    <property type="entry name" value="SMN_G2-BD"/>
    <property type="match status" value="1"/>
</dbReference>
<organism evidence="13 14">
    <name type="scientific">Eurystomus gularis</name>
    <dbReference type="NCBI Taxonomy" id="325343"/>
    <lineage>
        <taxon>Eukaryota</taxon>
        <taxon>Metazoa</taxon>
        <taxon>Chordata</taxon>
        <taxon>Craniata</taxon>
        <taxon>Vertebrata</taxon>
        <taxon>Euteleostomi</taxon>
        <taxon>Archelosauria</taxon>
        <taxon>Archosauria</taxon>
        <taxon>Dinosauria</taxon>
        <taxon>Saurischia</taxon>
        <taxon>Theropoda</taxon>
        <taxon>Coelurosauria</taxon>
        <taxon>Aves</taxon>
        <taxon>Neognathae</taxon>
        <taxon>Neoaves</taxon>
        <taxon>Telluraves</taxon>
        <taxon>Coraciimorphae</taxon>
        <taxon>Coraciiformes</taxon>
        <taxon>Coraciidae</taxon>
        <taxon>Eurystomus</taxon>
    </lineage>
</organism>
<comment type="similarity">
    <text evidence="5">Belongs to the SMN family.</text>
</comment>
<dbReference type="InterPro" id="IPR040424">
    <property type="entry name" value="Smn1"/>
</dbReference>
<dbReference type="GO" id="GO:0043204">
    <property type="term" value="C:perikaryon"/>
    <property type="evidence" value="ECO:0007669"/>
    <property type="project" value="UniProtKB-SubCell"/>
</dbReference>
<accession>A0A7L4DWM5</accession>
<evidence type="ECO:0000256" key="7">
    <source>
        <dbReference type="ARBA" id="ARBA00022664"/>
    </source>
</evidence>
<proteinExistence type="inferred from homology"/>
<evidence type="ECO:0000256" key="8">
    <source>
        <dbReference type="ARBA" id="ARBA00023187"/>
    </source>
</evidence>
<evidence type="ECO:0000256" key="5">
    <source>
        <dbReference type="ARBA" id="ARBA00005371"/>
    </source>
</evidence>
<dbReference type="Pfam" id="PF20635">
    <property type="entry name" value="SMN_YG-box"/>
    <property type="match status" value="1"/>
</dbReference>
<feature type="region of interest" description="Disordered" evidence="11">
    <location>
        <begin position="142"/>
        <end position="162"/>
    </location>
</feature>
<name>A0A7L4DWM5_9AVES</name>
<keyword evidence="9" id="KW-0539">Nucleus</keyword>
<evidence type="ECO:0000256" key="10">
    <source>
        <dbReference type="ARBA" id="ARBA00034695"/>
    </source>
</evidence>
<evidence type="ECO:0000256" key="3">
    <source>
        <dbReference type="ARBA" id="ARBA00004463"/>
    </source>
</evidence>
<dbReference type="PROSITE" id="PS50304">
    <property type="entry name" value="TUDOR"/>
    <property type="match status" value="1"/>
</dbReference>
<sequence>QSDDSDVWDDTALIKAYDKAVASFKNALKNSEGSEPSNKQEQPPTMRRRHKRNKQGKQNSRAPIKRVTYPWEVGDMCYVVWSVDGNLYPATIATINQNRGTCVITYLGYGNREVRNLSDLIPVTDVEGVNWTSTFEESENKIQYSTSGSESPSESSQSKNNSTKARSFLQYLCFSRLPGPRGLQTVNSALSKIIHMPLLSLILPSHLSCWPSSFVAGPSTPLPPRMPDFAEEDDALGSMLTAWYMSGYHTGYYL</sequence>
<feature type="domain" description="Tudor" evidence="12">
    <location>
        <begin position="70"/>
        <end position="130"/>
    </location>
</feature>
<feature type="compositionally biased region" description="Basic residues" evidence="11">
    <location>
        <begin position="46"/>
        <end position="55"/>
    </location>
</feature>
<comment type="subcellular location">
    <subcellularLocation>
        <location evidence="1">Cytoplasm</location>
        <location evidence="1">Myofibril</location>
        <location evidence="1">Sarcomere</location>
        <location evidence="1">Z line</location>
    </subcellularLocation>
    <subcellularLocation>
        <location evidence="3">Cytoplasmic granule</location>
    </subcellularLocation>
    <subcellularLocation>
        <location evidence="2">Nucleus</location>
        <location evidence="2">Cajal body</location>
    </subcellularLocation>
    <subcellularLocation>
        <location evidence="10">Nucleus</location>
        <location evidence="10">Gem</location>
    </subcellularLocation>
    <subcellularLocation>
        <location evidence="4">Perikaryon</location>
    </subcellularLocation>
</comment>
<dbReference type="PANTHER" id="PTHR39267">
    <property type="entry name" value="SURVIVAL MOTOR NEURON-LIKE PROTEIN 1"/>
    <property type="match status" value="1"/>
</dbReference>
<dbReference type="InterPro" id="IPR049481">
    <property type="entry name" value="SMN_G2-BD"/>
</dbReference>
<feature type="non-terminal residue" evidence="13">
    <location>
        <position position="254"/>
    </location>
</feature>
<dbReference type="AlphaFoldDB" id="A0A7L4DWM5"/>
<evidence type="ECO:0000256" key="2">
    <source>
        <dbReference type="ARBA" id="ARBA00004408"/>
    </source>
</evidence>
<dbReference type="CDD" id="cd22852">
    <property type="entry name" value="SMN_C"/>
    <property type="match status" value="1"/>
</dbReference>
<evidence type="ECO:0000313" key="13">
    <source>
        <dbReference type="EMBL" id="NXW65961.1"/>
    </source>
</evidence>
<dbReference type="CDD" id="cd20398">
    <property type="entry name" value="Tudor_SMN"/>
    <property type="match status" value="1"/>
</dbReference>
<dbReference type="InterPro" id="IPR047313">
    <property type="entry name" value="SMN_C"/>
</dbReference>
<evidence type="ECO:0000256" key="1">
    <source>
        <dbReference type="ARBA" id="ARBA00004216"/>
    </source>
</evidence>
<evidence type="ECO:0000256" key="11">
    <source>
        <dbReference type="SAM" id="MobiDB-lite"/>
    </source>
</evidence>
<dbReference type="GO" id="GO:0030018">
    <property type="term" value="C:Z disc"/>
    <property type="evidence" value="ECO:0007669"/>
    <property type="project" value="UniProtKB-SubCell"/>
</dbReference>
<dbReference type="Pfam" id="PF06003">
    <property type="entry name" value="SMN_Tudor"/>
    <property type="match status" value="1"/>
</dbReference>
<dbReference type="OrthoDB" id="197400at2759"/>
<dbReference type="SUPFAM" id="SSF63748">
    <property type="entry name" value="Tudor/PWWP/MBT"/>
    <property type="match status" value="1"/>
</dbReference>
<dbReference type="GO" id="GO:0008380">
    <property type="term" value="P:RNA splicing"/>
    <property type="evidence" value="ECO:0007669"/>
    <property type="project" value="UniProtKB-KW"/>
</dbReference>
<keyword evidence="14" id="KW-1185">Reference proteome</keyword>
<feature type="compositionally biased region" description="Low complexity" evidence="11">
    <location>
        <begin position="145"/>
        <end position="162"/>
    </location>
</feature>
<dbReference type="InterPro" id="IPR002999">
    <property type="entry name" value="Tudor"/>
</dbReference>